<keyword evidence="8" id="KW-1185">Reference proteome</keyword>
<evidence type="ECO:0000256" key="4">
    <source>
        <dbReference type="ARBA" id="ARBA00023136"/>
    </source>
</evidence>
<feature type="transmembrane region" description="Helical" evidence="5">
    <location>
        <begin position="367"/>
        <end position="390"/>
    </location>
</feature>
<dbReference type="GO" id="GO:0016020">
    <property type="term" value="C:membrane"/>
    <property type="evidence" value="ECO:0007669"/>
    <property type="project" value="UniProtKB-SubCell"/>
</dbReference>
<feature type="transmembrane region" description="Helical" evidence="5">
    <location>
        <begin position="396"/>
        <end position="413"/>
    </location>
</feature>
<feature type="transmembrane region" description="Helical" evidence="5">
    <location>
        <begin position="227"/>
        <end position="245"/>
    </location>
</feature>
<dbReference type="InterPro" id="IPR051533">
    <property type="entry name" value="WaaL-like"/>
</dbReference>
<feature type="transmembrane region" description="Helical" evidence="5">
    <location>
        <begin position="12"/>
        <end position="28"/>
    </location>
</feature>
<feature type="transmembrane region" description="Helical" evidence="5">
    <location>
        <begin position="65"/>
        <end position="84"/>
    </location>
</feature>
<dbReference type="GO" id="GO:0016874">
    <property type="term" value="F:ligase activity"/>
    <property type="evidence" value="ECO:0007669"/>
    <property type="project" value="UniProtKB-KW"/>
</dbReference>
<evidence type="ECO:0000256" key="5">
    <source>
        <dbReference type="SAM" id="Phobius"/>
    </source>
</evidence>
<dbReference type="RefSeq" id="WP_131978121.1">
    <property type="nucleotide sequence ID" value="NZ_SLYB01000023.1"/>
</dbReference>
<dbReference type="EMBL" id="SLYB01000023">
    <property type="protein sequence ID" value="TCP93216.1"/>
    <property type="molecule type" value="Genomic_DNA"/>
</dbReference>
<accession>A0A4R2SX54</accession>
<keyword evidence="7" id="KW-0436">Ligase</keyword>
<feature type="domain" description="O-antigen ligase-related" evidence="6">
    <location>
        <begin position="194"/>
        <end position="344"/>
    </location>
</feature>
<evidence type="ECO:0000256" key="3">
    <source>
        <dbReference type="ARBA" id="ARBA00022989"/>
    </source>
</evidence>
<dbReference type="OrthoDB" id="8576060at2"/>
<feature type="transmembrane region" description="Helical" evidence="5">
    <location>
        <begin position="34"/>
        <end position="53"/>
    </location>
</feature>
<evidence type="ECO:0000313" key="8">
    <source>
        <dbReference type="Proteomes" id="UP000295763"/>
    </source>
</evidence>
<comment type="subcellular location">
    <subcellularLocation>
        <location evidence="1">Membrane</location>
        <topology evidence="1">Multi-pass membrane protein</topology>
    </subcellularLocation>
</comment>
<keyword evidence="3 5" id="KW-1133">Transmembrane helix</keyword>
<keyword evidence="4 5" id="KW-0472">Membrane</keyword>
<evidence type="ECO:0000256" key="2">
    <source>
        <dbReference type="ARBA" id="ARBA00022692"/>
    </source>
</evidence>
<dbReference type="PANTHER" id="PTHR37422">
    <property type="entry name" value="TEICHURONIC ACID BIOSYNTHESIS PROTEIN TUAE"/>
    <property type="match status" value="1"/>
</dbReference>
<feature type="transmembrane region" description="Helical" evidence="5">
    <location>
        <begin position="158"/>
        <end position="175"/>
    </location>
</feature>
<comment type="caution">
    <text evidence="7">The sequence shown here is derived from an EMBL/GenBank/DDBJ whole genome shotgun (WGS) entry which is preliminary data.</text>
</comment>
<organism evidence="7 8">
    <name type="scientific">Cricetibacter osteomyelitidis</name>
    <dbReference type="NCBI Taxonomy" id="1521931"/>
    <lineage>
        <taxon>Bacteria</taxon>
        <taxon>Pseudomonadati</taxon>
        <taxon>Pseudomonadota</taxon>
        <taxon>Gammaproteobacteria</taxon>
        <taxon>Pasteurellales</taxon>
        <taxon>Pasteurellaceae</taxon>
        <taxon>Cricetibacter</taxon>
    </lineage>
</organism>
<feature type="transmembrane region" description="Helical" evidence="5">
    <location>
        <begin position="336"/>
        <end position="355"/>
    </location>
</feature>
<dbReference type="AlphaFoldDB" id="A0A4R2SX54"/>
<name>A0A4R2SX54_9PAST</name>
<dbReference type="InterPro" id="IPR007016">
    <property type="entry name" value="O-antigen_ligase-rel_domated"/>
</dbReference>
<keyword evidence="2 5" id="KW-0812">Transmembrane</keyword>
<feature type="transmembrane region" description="Helical" evidence="5">
    <location>
        <begin position="204"/>
        <end position="220"/>
    </location>
</feature>
<dbReference type="PANTHER" id="PTHR37422:SF17">
    <property type="entry name" value="O-ANTIGEN LIGASE"/>
    <property type="match status" value="1"/>
</dbReference>
<evidence type="ECO:0000313" key="7">
    <source>
        <dbReference type="EMBL" id="TCP93216.1"/>
    </source>
</evidence>
<protein>
    <submittedName>
        <fullName evidence="7">O-antigen ligase</fullName>
    </submittedName>
</protein>
<evidence type="ECO:0000256" key="1">
    <source>
        <dbReference type="ARBA" id="ARBA00004141"/>
    </source>
</evidence>
<sequence length="420" mass="48203">MLAILKTHKIQILVNIAIALFFLLLLLFPKGYNYSPLFLGVIALGYLIYYLAIKKQKWHLIKEEKWLAFSYVFYFAVFVLSLAVHQDKLNTLDNPTKVLLFVPLLLLFRQFPINLNMLLHVIPWGAFIAGAISIYHRFIMHHPMGFGDKIMHIQGGGMAMSLAMFSLVVTIYFAIQKRYKLTALYLVFTLMGMMSSFLSTARGAWIGLPFVVLFIIWTYRRSLSKTALTSFFGLITLLVVVLTFMPHSQIIKRFNQAQSDITKYVEKNNGATSLGARFDMWKSAWLAVQEKPLLGWGEAGIRQKKQQQAKEKIIHQEAVRFGHAHNQYIDDSAKRGIIGLFALLSVFFVPLILFWRKLNGATLEQKTVALLGTVHIVSMMFYCLSQGFFAHNSGNIFYFFLVIVFYAVMKYSLKDKQEKI</sequence>
<evidence type="ECO:0000259" key="6">
    <source>
        <dbReference type="Pfam" id="PF04932"/>
    </source>
</evidence>
<dbReference type="Pfam" id="PF04932">
    <property type="entry name" value="Wzy_C"/>
    <property type="match status" value="1"/>
</dbReference>
<reference evidence="7 8" key="1">
    <citation type="submission" date="2019-03" db="EMBL/GenBank/DDBJ databases">
        <title>Genomic Encyclopedia of Type Strains, Phase IV (KMG-IV): sequencing the most valuable type-strain genomes for metagenomic binning, comparative biology and taxonomic classification.</title>
        <authorList>
            <person name="Goeker M."/>
        </authorList>
    </citation>
    <scope>NUCLEOTIDE SEQUENCE [LARGE SCALE GENOMIC DNA]</scope>
    <source>
        <strain evidence="7 8">DSM 28404</strain>
    </source>
</reference>
<proteinExistence type="predicted"/>
<dbReference type="Proteomes" id="UP000295763">
    <property type="component" value="Unassembled WGS sequence"/>
</dbReference>
<gene>
    <name evidence="7" type="ORF">EDC44_12316</name>
</gene>
<feature type="transmembrane region" description="Helical" evidence="5">
    <location>
        <begin position="118"/>
        <end position="138"/>
    </location>
</feature>